<evidence type="ECO:0000313" key="2">
    <source>
        <dbReference type="EMBL" id="ERP31550.1"/>
    </source>
</evidence>
<gene>
    <name evidence="2" type="ORF">CALK_1595</name>
</gene>
<dbReference type="RefSeq" id="WP_022637048.1">
    <property type="nucleotide sequence ID" value="NZ_ASJR01000012.1"/>
</dbReference>
<dbReference type="EMBL" id="ASJR01000012">
    <property type="protein sequence ID" value="ERP31550.1"/>
    <property type="molecule type" value="Genomic_DNA"/>
</dbReference>
<evidence type="ECO:0000313" key="3">
    <source>
        <dbReference type="Proteomes" id="UP000017148"/>
    </source>
</evidence>
<protein>
    <submittedName>
        <fullName evidence="2">Uncharacterized protein</fullName>
    </submittedName>
</protein>
<accession>U7DAW9</accession>
<evidence type="ECO:0000256" key="1">
    <source>
        <dbReference type="SAM" id="Phobius"/>
    </source>
</evidence>
<dbReference type="Proteomes" id="UP000017148">
    <property type="component" value="Unassembled WGS sequence"/>
</dbReference>
<organism evidence="2 3">
    <name type="scientific">Chitinivibrio alkaliphilus ACht1</name>
    <dbReference type="NCBI Taxonomy" id="1313304"/>
    <lineage>
        <taxon>Bacteria</taxon>
        <taxon>Pseudomonadati</taxon>
        <taxon>Fibrobacterota</taxon>
        <taxon>Chitinivibrionia</taxon>
        <taxon>Chitinivibrionales</taxon>
        <taxon>Chitinivibrionaceae</taxon>
        <taxon>Chitinivibrio</taxon>
    </lineage>
</organism>
<keyword evidence="1" id="KW-0812">Transmembrane</keyword>
<keyword evidence="1" id="KW-0472">Membrane</keyword>
<sequence length="70" mass="8140">MDIPALLIRITGVVIFCSTVYFFTRHLRKESKEARNAEVQSTLEYILNSVILYVWYAFITAFSLGMIFNN</sequence>
<dbReference type="AlphaFoldDB" id="U7DAW9"/>
<keyword evidence="3" id="KW-1185">Reference proteome</keyword>
<keyword evidence="1" id="KW-1133">Transmembrane helix</keyword>
<feature type="transmembrane region" description="Helical" evidence="1">
    <location>
        <begin position="6"/>
        <end position="24"/>
    </location>
</feature>
<name>U7DAW9_9BACT</name>
<reference evidence="2 3" key="1">
    <citation type="journal article" date="2013" name="Environ. Microbiol.">
        <title>Genome analysis of Chitinivibrio alkaliphilus gen. nov., sp. nov., a novel extremely haloalkaliphilic anaerobic chitinolytic bacterium from the candidate phylum Termite Group 3.</title>
        <authorList>
            <person name="Sorokin D.Y."/>
            <person name="Gumerov V.M."/>
            <person name="Rakitin A.L."/>
            <person name="Beletsky A.V."/>
            <person name="Damste J.S."/>
            <person name="Muyzer G."/>
            <person name="Mardanov A.V."/>
            <person name="Ravin N.V."/>
        </authorList>
    </citation>
    <scope>NUCLEOTIDE SEQUENCE [LARGE SCALE GENOMIC DNA]</scope>
    <source>
        <strain evidence="2 3">ACht1</strain>
    </source>
</reference>
<proteinExistence type="predicted"/>
<feature type="transmembrane region" description="Helical" evidence="1">
    <location>
        <begin position="45"/>
        <end position="68"/>
    </location>
</feature>
<dbReference type="STRING" id="1313304.CALK_1595"/>
<comment type="caution">
    <text evidence="2">The sequence shown here is derived from an EMBL/GenBank/DDBJ whole genome shotgun (WGS) entry which is preliminary data.</text>
</comment>